<dbReference type="AlphaFoldDB" id="A0A7Y0LVF4"/>
<sequence length="125" mass="13524">MKPSGLDGENALRALNDRVTEHQVSTLKLIKEARALLSSDVAARDAALFGSLTYLHADLVKDLQSTNDIADRTQSRLTMHVAARLTESNVRVARTVRGAVWSLVVVGLAAIAVQAAIFYDLLPDL</sequence>
<evidence type="ECO:0000313" key="3">
    <source>
        <dbReference type="Proteomes" id="UP000562124"/>
    </source>
</evidence>
<name>A0A7Y0LVF4_CELFI</name>
<dbReference type="Proteomes" id="UP000562124">
    <property type="component" value="Unassembled WGS sequence"/>
</dbReference>
<reference evidence="2 3" key="1">
    <citation type="submission" date="2020-04" db="EMBL/GenBank/DDBJ databases">
        <title>Sequencing and Assembly of C. fimi.</title>
        <authorList>
            <person name="Ramsey A.R."/>
        </authorList>
    </citation>
    <scope>NUCLEOTIDE SEQUENCE [LARGE SCALE GENOMIC DNA]</scope>
    <source>
        <strain evidence="2 3">SB</strain>
    </source>
</reference>
<gene>
    <name evidence="2" type="ORF">HIR71_00220</name>
</gene>
<organism evidence="2 3">
    <name type="scientific">Cellulomonas fimi</name>
    <dbReference type="NCBI Taxonomy" id="1708"/>
    <lineage>
        <taxon>Bacteria</taxon>
        <taxon>Bacillati</taxon>
        <taxon>Actinomycetota</taxon>
        <taxon>Actinomycetes</taxon>
        <taxon>Micrococcales</taxon>
        <taxon>Cellulomonadaceae</taxon>
        <taxon>Cellulomonas</taxon>
    </lineage>
</organism>
<evidence type="ECO:0000313" key="2">
    <source>
        <dbReference type="EMBL" id="NMR18666.1"/>
    </source>
</evidence>
<keyword evidence="1" id="KW-1133">Transmembrane helix</keyword>
<feature type="transmembrane region" description="Helical" evidence="1">
    <location>
        <begin position="99"/>
        <end position="119"/>
    </location>
</feature>
<comment type="caution">
    <text evidence="2">The sequence shown here is derived from an EMBL/GenBank/DDBJ whole genome shotgun (WGS) entry which is preliminary data.</text>
</comment>
<dbReference type="RefSeq" id="WP_169322601.1">
    <property type="nucleotide sequence ID" value="NZ_JABCJJ010000001.1"/>
</dbReference>
<keyword evidence="1" id="KW-0472">Membrane</keyword>
<keyword evidence="1" id="KW-0812">Transmembrane</keyword>
<protein>
    <submittedName>
        <fullName evidence="2">Uncharacterized protein</fullName>
    </submittedName>
</protein>
<keyword evidence="3" id="KW-1185">Reference proteome</keyword>
<dbReference type="EMBL" id="JABCJJ010000001">
    <property type="protein sequence ID" value="NMR18666.1"/>
    <property type="molecule type" value="Genomic_DNA"/>
</dbReference>
<proteinExistence type="predicted"/>
<accession>A0A7Y0LVF4</accession>
<evidence type="ECO:0000256" key="1">
    <source>
        <dbReference type="SAM" id="Phobius"/>
    </source>
</evidence>